<feature type="transmembrane region" description="Helical" evidence="19">
    <location>
        <begin position="816"/>
        <end position="834"/>
    </location>
</feature>
<evidence type="ECO:0000256" key="16">
    <source>
        <dbReference type="PIRSR" id="PIRSR602077-3"/>
    </source>
</evidence>
<evidence type="ECO:0000256" key="2">
    <source>
        <dbReference type="ARBA" id="ARBA00022448"/>
    </source>
</evidence>
<sequence length="1228" mass="139710">MVLLTIIANCIVLALEEHLPSQDKTPLALQLEETEVYFLGIFCVEATLKIVALGFVLHKGAYLRNVWNIMDFIVVVTGFITIFPSTPNDSASTGSFDLRTLRAVKVLRPLRLVSGIPSLQVVLKSIIRAMAPLLQIGLLVLFAIVIFAIIGLEFYNGAFHTACRRKDNDEFDLAGEEALTPCAHTRDKNSSPGAFHCQENVSYCTTYWEGPNFGITSFDNIGYAMLTVFQCITMEGWTSVLYYTNDARGSDYNWIYFVPLIILGSFFMLNLVLGVLSGEFAKERERVENRRAFLKLRKQQQIERELNGYLEWICKAEEVILNEERTTDEEKMKIIEARRRAASRKVKQMKQCSKDTEDLENEDNEDLFADIGGSPFARNVKAKQANSRFARCWRAEKRFRFLVRHLVKSQAFYWGIIVLVFLNTVCVAVEHYGQPQWLTYFLYCSEFVFLGFFIFEVFFKMYGLGVHLYFQSSFNIFDCVVIVGSIFEVIWSEFREDTSFGVSVLRALRLLRIFKVTRYWASLRNLVISLLNSMRSIVSLLFLLFLFILIFALLGMQLFGGEWNFQDGRPASNFDTFPIALLTVFQILTGEDWNEVMYYGIKSMGGINNGGMIYCLYFIILTLFGNYTLLNVFLAIAVDNLANAQELTAAEEEASAEAAELKEREEAAKAAAAAAAAQQPPAGDAMFQLMPGSIEPPMVNICPPSPQNNVDPKTGNFSLISFSDKAKQNKTVATTANKSNLKQSGDDAVAKTNTDKVISMDVEHHSDSESIGSDEVGKATPPSFGPKPMLPYSSMFILGPTNPVRRFCHFVVNLRYFDLFIMIVICASSIALAAEDPVNEHSERNTILNYFDFVFTGVFTVEMLLKVVDLGIIFHPGAYCRDLWNILDATVVICALVAFGFTDSVSGAKNLNTIKSLRVLRVLRPLKTINRVPKLKAVFDCVVNSLKNVINIMIVYLLFQFIFGVIAVQLFKGRFFYCTDSSKNTEEKCQGEYFVYEGTSKEPTVQDRTWKRWDFHYDNVMDAILTLFTVQTGEGWPAVLKHSMDATFENRGPSPGFRMEMAIFYVVYFVVFPFFFINIFVALIIITFQEQGENELIDQDLDKNQKQCIDFSINAKPISRYMPSNKDSLKYRVWRLVVSTVFDYFIMVMIALNTITLMMKFYDEPDEYVAFMRHLNAAFTLVFTIECVLKLIAYGLRVRAWYVLMLIDTLSDSTPSFLLRCHQLSLRW</sequence>
<keyword evidence="4 17" id="KW-0107">Calcium channel</keyword>
<dbReference type="InterPro" id="IPR005821">
    <property type="entry name" value="Ion_trans_dom"/>
</dbReference>
<feature type="transmembrane region" description="Helical" evidence="19">
    <location>
        <begin position="537"/>
        <end position="559"/>
    </location>
</feature>
<feature type="transmembrane region" description="Helical" evidence="19">
    <location>
        <begin position="133"/>
        <end position="155"/>
    </location>
</feature>
<feature type="binding site" evidence="15">
    <location>
        <position position="235"/>
    </location>
    <ligand>
        <name>Ca(2+)</name>
        <dbReference type="ChEBI" id="CHEBI:29108"/>
    </ligand>
</feature>
<feature type="transmembrane region" description="Helical" evidence="19">
    <location>
        <begin position="411"/>
        <end position="432"/>
    </location>
</feature>
<keyword evidence="12 19" id="KW-0472">Membrane</keyword>
<evidence type="ECO:0000256" key="20">
    <source>
        <dbReference type="SAM" id="SignalP"/>
    </source>
</evidence>
<feature type="transmembrane region" description="Helical" evidence="19">
    <location>
        <begin position="254"/>
        <end position="276"/>
    </location>
</feature>
<dbReference type="InterPro" id="IPR027359">
    <property type="entry name" value="Volt_channel_dom_sf"/>
</dbReference>
<evidence type="ECO:0000256" key="1">
    <source>
        <dbReference type="ARBA" id="ARBA00004141"/>
    </source>
</evidence>
<evidence type="ECO:0000259" key="21">
    <source>
        <dbReference type="Pfam" id="PF00520"/>
    </source>
</evidence>
<feature type="domain" description="Ion transport" evidence="21">
    <location>
        <begin position="815"/>
        <end position="1094"/>
    </location>
</feature>
<feature type="domain" description="Ion transport" evidence="21">
    <location>
        <begin position="410"/>
        <end position="647"/>
    </location>
</feature>
<evidence type="ECO:0000256" key="14">
    <source>
        <dbReference type="ARBA" id="ARBA00023303"/>
    </source>
</evidence>
<dbReference type="InterPro" id="IPR050599">
    <property type="entry name" value="VDCC_alpha-1_subunit"/>
</dbReference>
<feature type="glycosylation site" description="N-linked (GlcNAc...) asparagine" evidence="16">
    <location>
        <position position="200"/>
    </location>
</feature>
<dbReference type="PRINTS" id="PR00167">
    <property type="entry name" value="CACHANNEL"/>
</dbReference>
<feature type="transmembrane region" description="Helical" evidence="19">
    <location>
        <begin position="221"/>
        <end position="242"/>
    </location>
</feature>
<dbReference type="FunFam" id="1.20.120.350:FF:000011">
    <property type="entry name" value="Voltage-dependent N-type calcium channel subunit alpha"/>
    <property type="match status" value="1"/>
</dbReference>
<keyword evidence="2" id="KW-0813">Transport</keyword>
<keyword evidence="18" id="KW-0175">Coiled coil</keyword>
<evidence type="ECO:0000256" key="11">
    <source>
        <dbReference type="ARBA" id="ARBA00023065"/>
    </source>
</evidence>
<feature type="signal peptide" evidence="20">
    <location>
        <begin position="1"/>
        <end position="16"/>
    </location>
</feature>
<dbReference type="Gene3D" id="6.10.250.2500">
    <property type="match status" value="1"/>
</dbReference>
<evidence type="ECO:0000313" key="22">
    <source>
        <dbReference type="EMBL" id="KAK2174860.1"/>
    </source>
</evidence>
<keyword evidence="5 19" id="KW-0812">Transmembrane</keyword>
<evidence type="ECO:0000256" key="4">
    <source>
        <dbReference type="ARBA" id="ARBA00022673"/>
    </source>
</evidence>
<dbReference type="GO" id="GO:0008331">
    <property type="term" value="F:high voltage-gated calcium channel activity"/>
    <property type="evidence" value="ECO:0007669"/>
    <property type="project" value="TreeGrafter"/>
</dbReference>
<feature type="domain" description="Ion transport" evidence="21">
    <location>
        <begin position="1140"/>
        <end position="1199"/>
    </location>
</feature>
<evidence type="ECO:0000256" key="10">
    <source>
        <dbReference type="ARBA" id="ARBA00022989"/>
    </source>
</evidence>
<evidence type="ECO:0000256" key="3">
    <source>
        <dbReference type="ARBA" id="ARBA00022568"/>
    </source>
</evidence>
<dbReference type="PANTHER" id="PTHR45628">
    <property type="entry name" value="VOLTAGE-DEPENDENT CALCIUM CHANNEL TYPE A SUBUNIT ALPHA-1"/>
    <property type="match status" value="1"/>
</dbReference>
<dbReference type="PANTHER" id="PTHR45628:SF7">
    <property type="entry name" value="VOLTAGE-DEPENDENT CALCIUM CHANNEL TYPE A SUBUNIT ALPHA-1"/>
    <property type="match status" value="1"/>
</dbReference>
<protein>
    <recommendedName>
        <fullName evidence="21">Ion transport domain-containing protein</fullName>
    </recommendedName>
</protein>
<keyword evidence="20" id="KW-0732">Signal</keyword>
<gene>
    <name evidence="22" type="ORF">NP493_771g00002</name>
</gene>
<feature type="transmembrane region" description="Helical" evidence="19">
    <location>
        <begin position="438"/>
        <end position="459"/>
    </location>
</feature>
<dbReference type="SUPFAM" id="SSF81324">
    <property type="entry name" value="Voltage-gated potassium channels"/>
    <property type="match status" value="4"/>
</dbReference>
<feature type="transmembrane region" description="Helical" evidence="19">
    <location>
        <begin position="1062"/>
        <end position="1086"/>
    </location>
</feature>
<feature type="transmembrane region" description="Helical" evidence="19">
    <location>
        <begin position="611"/>
        <end position="638"/>
    </location>
</feature>
<keyword evidence="6 15" id="KW-0479">Metal-binding</keyword>
<dbReference type="Gene3D" id="1.10.287.70">
    <property type="match status" value="3"/>
</dbReference>
<evidence type="ECO:0000256" key="9">
    <source>
        <dbReference type="ARBA" id="ARBA00022882"/>
    </source>
</evidence>
<evidence type="ECO:0000256" key="8">
    <source>
        <dbReference type="ARBA" id="ARBA00022837"/>
    </source>
</evidence>
<reference evidence="22" key="1">
    <citation type="journal article" date="2023" name="Mol. Biol. Evol.">
        <title>Third-Generation Sequencing Reveals the Adaptive Role of the Epigenome in Three Deep-Sea Polychaetes.</title>
        <authorList>
            <person name="Perez M."/>
            <person name="Aroh O."/>
            <person name="Sun Y."/>
            <person name="Lan Y."/>
            <person name="Juniper S.K."/>
            <person name="Young C.R."/>
            <person name="Angers B."/>
            <person name="Qian P.Y."/>
        </authorList>
    </citation>
    <scope>NUCLEOTIDE SEQUENCE</scope>
    <source>
        <strain evidence="22">R07B-5</strain>
    </source>
</reference>
<feature type="chain" id="PRO_5041947372" description="Ion transport domain-containing protein" evidence="20">
    <location>
        <begin position="17"/>
        <end position="1228"/>
    </location>
</feature>
<evidence type="ECO:0000256" key="15">
    <source>
        <dbReference type="PIRSR" id="PIRSR602077-1"/>
    </source>
</evidence>
<dbReference type="Gene3D" id="1.20.120.350">
    <property type="entry name" value="Voltage-gated potassium channels. Chain C"/>
    <property type="match status" value="4"/>
</dbReference>
<name>A0AAD9KP72_RIDPI</name>
<feature type="transmembrane region" description="Helical" evidence="19">
    <location>
        <begin position="1133"/>
        <end position="1155"/>
    </location>
</feature>
<keyword evidence="23" id="KW-1185">Reference proteome</keyword>
<dbReference type="GO" id="GO:0045202">
    <property type="term" value="C:synapse"/>
    <property type="evidence" value="ECO:0007669"/>
    <property type="project" value="GOC"/>
</dbReference>
<dbReference type="Proteomes" id="UP001209878">
    <property type="component" value="Unassembled WGS sequence"/>
</dbReference>
<keyword evidence="8 15" id="KW-0106">Calcium</keyword>
<keyword evidence="11" id="KW-0406">Ion transport</keyword>
<dbReference type="FunFam" id="1.20.120.350:FF:000001">
    <property type="entry name" value="Voltage-dependent L-type calcium channel subunit alpha"/>
    <property type="match status" value="1"/>
</dbReference>
<keyword evidence="13 16" id="KW-0325">Glycoprotein</keyword>
<evidence type="ECO:0000256" key="13">
    <source>
        <dbReference type="ARBA" id="ARBA00023180"/>
    </source>
</evidence>
<feature type="transmembrane region" description="Helical" evidence="19">
    <location>
        <begin position="949"/>
        <end position="971"/>
    </location>
</feature>
<proteinExistence type="inferred from homology"/>
<dbReference type="FunFam" id="1.10.287.70:FF:000007">
    <property type="entry name" value="Voltage-dependent L-type calcium channel subunit alpha"/>
    <property type="match status" value="1"/>
</dbReference>
<evidence type="ECO:0000256" key="19">
    <source>
        <dbReference type="SAM" id="Phobius"/>
    </source>
</evidence>
<feature type="transmembrane region" description="Helical" evidence="19">
    <location>
        <begin position="1175"/>
        <end position="1194"/>
    </location>
</feature>
<evidence type="ECO:0000256" key="17">
    <source>
        <dbReference type="RuleBase" id="RU003808"/>
    </source>
</evidence>
<feature type="coiled-coil region" evidence="18">
    <location>
        <begin position="644"/>
        <end position="678"/>
    </location>
</feature>
<dbReference type="FunFam" id="1.20.120.350:FF:000043">
    <property type="entry name" value="Voltage-dependent L-type calcium channel subunit alpha"/>
    <property type="match status" value="1"/>
</dbReference>
<evidence type="ECO:0000256" key="7">
    <source>
        <dbReference type="ARBA" id="ARBA00022737"/>
    </source>
</evidence>
<feature type="transmembrane region" description="Helical" evidence="19">
    <location>
        <begin position="38"/>
        <end position="57"/>
    </location>
</feature>
<evidence type="ECO:0000256" key="6">
    <source>
        <dbReference type="ARBA" id="ARBA00022723"/>
    </source>
</evidence>
<keyword evidence="3 17" id="KW-0109">Calcium transport</keyword>
<comment type="caution">
    <text evidence="22">The sequence shown here is derived from an EMBL/GenBank/DDBJ whole genome shotgun (WGS) entry which is preliminary data.</text>
</comment>
<keyword evidence="10 19" id="KW-1133">Transmembrane helix</keyword>
<dbReference type="GO" id="GO:0007268">
    <property type="term" value="P:chemical synaptic transmission"/>
    <property type="evidence" value="ECO:0007669"/>
    <property type="project" value="TreeGrafter"/>
</dbReference>
<evidence type="ECO:0000256" key="5">
    <source>
        <dbReference type="ARBA" id="ARBA00022692"/>
    </source>
</evidence>
<accession>A0AAD9KP72</accession>
<evidence type="ECO:0000313" key="23">
    <source>
        <dbReference type="Proteomes" id="UP001209878"/>
    </source>
</evidence>
<dbReference type="GO" id="GO:0005891">
    <property type="term" value="C:voltage-gated calcium channel complex"/>
    <property type="evidence" value="ECO:0007669"/>
    <property type="project" value="InterPro"/>
</dbReference>
<comment type="subcellular location">
    <subcellularLocation>
        <location evidence="1 17">Membrane</location>
        <topology evidence="1 17">Multi-pass membrane protein</topology>
    </subcellularLocation>
</comment>
<organism evidence="22 23">
    <name type="scientific">Ridgeia piscesae</name>
    <name type="common">Tubeworm</name>
    <dbReference type="NCBI Taxonomy" id="27915"/>
    <lineage>
        <taxon>Eukaryota</taxon>
        <taxon>Metazoa</taxon>
        <taxon>Spiralia</taxon>
        <taxon>Lophotrochozoa</taxon>
        <taxon>Annelida</taxon>
        <taxon>Polychaeta</taxon>
        <taxon>Sedentaria</taxon>
        <taxon>Canalipalpata</taxon>
        <taxon>Sabellida</taxon>
        <taxon>Siboglinidae</taxon>
        <taxon>Ridgeia</taxon>
    </lineage>
</organism>
<feature type="transmembrane region" description="Helical" evidence="19">
    <location>
        <begin position="69"/>
        <end position="86"/>
    </location>
</feature>
<dbReference type="InterPro" id="IPR002077">
    <property type="entry name" value="VDCCAlpha1"/>
</dbReference>
<comment type="similarity">
    <text evidence="17">Belongs to the calcium channel alpha-1 subunit (TC 1.A.1.11) family.</text>
</comment>
<feature type="binding site" evidence="15">
    <location>
        <position position="591"/>
    </location>
    <ligand>
        <name>Ca(2+)</name>
        <dbReference type="ChEBI" id="CHEBI:29108"/>
    </ligand>
</feature>
<keyword evidence="14" id="KW-0407">Ion channel</keyword>
<dbReference type="EMBL" id="JAODUO010000770">
    <property type="protein sequence ID" value="KAK2174860.1"/>
    <property type="molecule type" value="Genomic_DNA"/>
</dbReference>
<evidence type="ECO:0000256" key="12">
    <source>
        <dbReference type="ARBA" id="ARBA00023136"/>
    </source>
</evidence>
<feature type="binding site" evidence="15">
    <location>
        <position position="1034"/>
    </location>
    <ligand>
        <name>Ca(2+)</name>
        <dbReference type="ChEBI" id="CHEBI:29108"/>
    </ligand>
</feature>
<evidence type="ECO:0000256" key="18">
    <source>
        <dbReference type="SAM" id="Coils"/>
    </source>
</evidence>
<dbReference type="Pfam" id="PF00520">
    <property type="entry name" value="Ion_trans"/>
    <property type="match status" value="4"/>
</dbReference>
<feature type="transmembrane region" description="Helical" evidence="19">
    <location>
        <begin position="883"/>
        <end position="901"/>
    </location>
</feature>
<feature type="transmembrane region" description="Helical" evidence="19">
    <location>
        <begin position="854"/>
        <end position="874"/>
    </location>
</feature>
<dbReference type="AlphaFoldDB" id="A0AAD9KP72"/>
<feature type="domain" description="Ion transport" evidence="21">
    <location>
        <begin position="2"/>
        <end position="286"/>
    </location>
</feature>
<dbReference type="GO" id="GO:0098703">
    <property type="term" value="P:calcium ion import across plasma membrane"/>
    <property type="evidence" value="ECO:0007669"/>
    <property type="project" value="TreeGrafter"/>
</dbReference>
<dbReference type="FunFam" id="1.10.287.70:FF:000059">
    <property type="entry name" value="Voltage-dependent N-type calcium channel subunit alpha"/>
    <property type="match status" value="1"/>
</dbReference>
<dbReference type="GO" id="GO:0046872">
    <property type="term" value="F:metal ion binding"/>
    <property type="evidence" value="ECO:0007669"/>
    <property type="project" value="UniProtKB-KW"/>
</dbReference>
<keyword evidence="9 17" id="KW-0851">Voltage-gated channel</keyword>
<keyword evidence="7" id="KW-0677">Repeat</keyword>